<dbReference type="Proteomes" id="UP001138997">
    <property type="component" value="Unassembled WGS sequence"/>
</dbReference>
<dbReference type="RefSeq" id="WP_231444464.1">
    <property type="nucleotide sequence ID" value="NZ_JAJOMB010000011.1"/>
</dbReference>
<dbReference type="Pfam" id="PF00881">
    <property type="entry name" value="Nitroreductase"/>
    <property type="match status" value="1"/>
</dbReference>
<gene>
    <name evidence="4" type="ORF">LR394_20825</name>
</gene>
<keyword evidence="2" id="KW-0560">Oxidoreductase</keyword>
<name>A0A9X1NE80_9ACTN</name>
<dbReference type="PANTHER" id="PTHR43673">
    <property type="entry name" value="NAD(P)H NITROREDUCTASE YDGI-RELATED"/>
    <property type="match status" value="1"/>
</dbReference>
<comment type="similarity">
    <text evidence="1">Belongs to the nitroreductase family.</text>
</comment>
<dbReference type="SUPFAM" id="SSF55469">
    <property type="entry name" value="FMN-dependent nitroreductase-like"/>
    <property type="match status" value="1"/>
</dbReference>
<keyword evidence="5" id="KW-1185">Reference proteome</keyword>
<evidence type="ECO:0000259" key="3">
    <source>
        <dbReference type="Pfam" id="PF00881"/>
    </source>
</evidence>
<dbReference type="InterPro" id="IPR000415">
    <property type="entry name" value="Nitroreductase-like"/>
</dbReference>
<reference evidence="4" key="1">
    <citation type="submission" date="2021-11" db="EMBL/GenBank/DDBJ databases">
        <title>Streptomyces corallinus and Kineosporia corallina sp. nov., two new coral-derived marine actinobacteria.</title>
        <authorList>
            <person name="Buangrab K."/>
            <person name="Sutthacheep M."/>
            <person name="Yeemin T."/>
            <person name="Harunari E."/>
            <person name="Igarashi Y."/>
            <person name="Sripreechasak P."/>
            <person name="Kanchanasin P."/>
            <person name="Tanasupawat S."/>
            <person name="Phongsopitanun W."/>
        </authorList>
    </citation>
    <scope>NUCLEOTIDE SEQUENCE</scope>
    <source>
        <strain evidence="4">JCM 31032</strain>
    </source>
</reference>
<proteinExistence type="inferred from homology"/>
<organism evidence="4 5">
    <name type="scientific">Kineosporia babensis</name>
    <dbReference type="NCBI Taxonomy" id="499548"/>
    <lineage>
        <taxon>Bacteria</taxon>
        <taxon>Bacillati</taxon>
        <taxon>Actinomycetota</taxon>
        <taxon>Actinomycetes</taxon>
        <taxon>Kineosporiales</taxon>
        <taxon>Kineosporiaceae</taxon>
        <taxon>Kineosporia</taxon>
    </lineage>
</organism>
<evidence type="ECO:0000313" key="5">
    <source>
        <dbReference type="Proteomes" id="UP001138997"/>
    </source>
</evidence>
<accession>A0A9X1NE80</accession>
<evidence type="ECO:0000256" key="1">
    <source>
        <dbReference type="ARBA" id="ARBA00007118"/>
    </source>
</evidence>
<comment type="caution">
    <text evidence="4">The sequence shown here is derived from an EMBL/GenBank/DDBJ whole genome shotgun (WGS) entry which is preliminary data.</text>
</comment>
<feature type="domain" description="Nitroreductase" evidence="3">
    <location>
        <begin position="16"/>
        <end position="180"/>
    </location>
</feature>
<evidence type="ECO:0000313" key="4">
    <source>
        <dbReference type="EMBL" id="MCD5313357.1"/>
    </source>
</evidence>
<sequence>MSLLDLNPDELLSTTRAVRKRLDFDRPVPDDLVRDCVKLALQAPSGSNLVTMQFVVIRDQAKRQAVGQIYRELYANYKRSPNYPGNPTGDAERDRVQAKVAASADFLGEHLGEAPVLVLGCNTGPNRAAASAGLSNILPGMWSFMLAARARGLGTAWTSMHVAREREVSEILGIPYETVAQAVLTPLAFTKGTDFRPAQRPEPDAVIHWDSW</sequence>
<dbReference type="Gene3D" id="3.40.109.10">
    <property type="entry name" value="NADH Oxidase"/>
    <property type="match status" value="1"/>
</dbReference>
<dbReference type="AlphaFoldDB" id="A0A9X1NE80"/>
<dbReference type="EMBL" id="JAJOMB010000011">
    <property type="protein sequence ID" value="MCD5313357.1"/>
    <property type="molecule type" value="Genomic_DNA"/>
</dbReference>
<dbReference type="GO" id="GO:0016491">
    <property type="term" value="F:oxidoreductase activity"/>
    <property type="evidence" value="ECO:0007669"/>
    <property type="project" value="UniProtKB-KW"/>
</dbReference>
<evidence type="ECO:0000256" key="2">
    <source>
        <dbReference type="ARBA" id="ARBA00023002"/>
    </source>
</evidence>
<dbReference type="InterPro" id="IPR029479">
    <property type="entry name" value="Nitroreductase"/>
</dbReference>
<dbReference type="PANTHER" id="PTHR43673:SF10">
    <property type="entry name" value="NADH DEHYDROGENASE_NAD(P)H NITROREDUCTASE XCC3605-RELATED"/>
    <property type="match status" value="1"/>
</dbReference>
<dbReference type="CDD" id="cd02062">
    <property type="entry name" value="Nitro_FMN_reductase"/>
    <property type="match status" value="1"/>
</dbReference>
<protein>
    <submittedName>
        <fullName evidence="4">Nitroreductase family protein</fullName>
    </submittedName>
</protein>